<evidence type="ECO:0000256" key="1">
    <source>
        <dbReference type="SAM" id="SignalP"/>
    </source>
</evidence>
<protein>
    <submittedName>
        <fullName evidence="2">Uncharacterized protein</fullName>
    </submittedName>
</protein>
<organism evidence="2 3">
    <name type="scientific">Peiella sedimenti</name>
    <dbReference type="NCBI Taxonomy" id="3061083"/>
    <lineage>
        <taxon>Bacteria</taxon>
        <taxon>Pseudomonadati</taxon>
        <taxon>Pseudomonadota</taxon>
        <taxon>Alphaproteobacteria</taxon>
        <taxon>Caulobacterales</taxon>
        <taxon>Caulobacteraceae</taxon>
        <taxon>Peiella</taxon>
    </lineage>
</organism>
<feature type="signal peptide" evidence="1">
    <location>
        <begin position="1"/>
        <end position="26"/>
    </location>
</feature>
<accession>A0ABT8SJI7</accession>
<dbReference type="RefSeq" id="WP_302109131.1">
    <property type="nucleotide sequence ID" value="NZ_JAUKTR010000001.1"/>
</dbReference>
<dbReference type="InterPro" id="IPR036673">
    <property type="entry name" value="Cyanovirin-N_sf"/>
</dbReference>
<comment type="caution">
    <text evidence="2">The sequence shown here is derived from an EMBL/GenBank/DDBJ whole genome shotgun (WGS) entry which is preliminary data.</text>
</comment>
<sequence length="361" mass="40168">MTAHQATLSALAAGALALSAAGAAQAQTPYTSYGNQGPAIPSSCRNVEQLANGYVSAQCQAEGGWRWSSLRVVDCRSAISNRDGVLTCSGATGTVGPLYPDTSYGQTSVQDQPGSVFGALLGALFGVQPAQQDQALEDDWGRGRRPLYQRRADLDARIEAGIRDGSISRAEAARLRSDYEALVQLETRYAADGRITESERAELRQRYRALSQRVADERRDDDYGGGYDQPWTPLAERRYAFESRVQAAVRARTLSRAEAIRLNADFQSLMRMETDYRRDGLSRREQEELTRRLADLERRIGDDGYTDGYYPDPRAAEIEARIAAGERSGAISRTEAARLREELRELTRRWAELEARVQYRR</sequence>
<feature type="chain" id="PRO_5047099562" evidence="1">
    <location>
        <begin position="27"/>
        <end position="361"/>
    </location>
</feature>
<reference evidence="2" key="1">
    <citation type="submission" date="2023-07" db="EMBL/GenBank/DDBJ databases">
        <title>Brevundimonas soil sp. nov., isolated from the soil of chemical plant.</title>
        <authorList>
            <person name="Wu N."/>
        </authorList>
    </citation>
    <scope>NUCLEOTIDE SEQUENCE</scope>
    <source>
        <strain evidence="2">XZ-24</strain>
    </source>
</reference>
<dbReference type="Gene3D" id="2.30.60.10">
    <property type="entry name" value="Cyanovirin-N"/>
    <property type="match status" value="1"/>
</dbReference>
<keyword evidence="3" id="KW-1185">Reference proteome</keyword>
<dbReference type="EMBL" id="JAUKTR010000001">
    <property type="protein sequence ID" value="MDO1558734.1"/>
    <property type="molecule type" value="Genomic_DNA"/>
</dbReference>
<keyword evidence="1" id="KW-0732">Signal</keyword>
<gene>
    <name evidence="2" type="ORF">Q0812_04755</name>
</gene>
<evidence type="ECO:0000313" key="2">
    <source>
        <dbReference type="EMBL" id="MDO1558734.1"/>
    </source>
</evidence>
<evidence type="ECO:0000313" key="3">
    <source>
        <dbReference type="Proteomes" id="UP001169063"/>
    </source>
</evidence>
<proteinExistence type="predicted"/>
<dbReference type="Proteomes" id="UP001169063">
    <property type="component" value="Unassembled WGS sequence"/>
</dbReference>
<name>A0ABT8SJI7_9CAUL</name>